<reference evidence="3" key="3">
    <citation type="submission" date="2025-09" db="UniProtKB">
        <authorList>
            <consortium name="Ensembl"/>
        </authorList>
    </citation>
    <scope>IDENTIFICATION</scope>
</reference>
<sequence length="1198" mass="139549">MCGFISTEFLRLTVDSFEGSLASDDVLAHFFNDFLSAPSFPEALRYNRETGMFEMASRAAAFVSTRIRSALYNRKSQLLTSDPSLLTKMPPIDNHYTVCCLDRQQGMQWIKKERLPFFLQSDCYYEYRLAKLLLQWDPNLCIHRRKSSSVRTTLSAPQLRSLKLNTGFMSTHDLTCLTSLQKEQIIPKSSDSSRCYSSWSEPESLCSFPPLSSSGFSSAHLQSGELKSSQTELGVCSGLSSVSKEKHLKEISSLASHSPEQQSEYLAVQVTEQVLKDTINVTDSPNQADTCECFSKSGDQANCSSTDRSCKCDLNQHLNRGILEGEKERSQCGKRGCGWDKKDQEEGSRATNQEDIPYICCNDTGFYGSLDKFREFLQGTSGEKLLNLWMDIERLKAKRDKERKHRYLVLMRSCYLLNSSQFSLNMELLSRLGLTTSPCWTEDKLRSVQTCLTEPLLHYWVPRFWTSLCHQEDHNNSSDVELRTEWCYSSSLGSQPSSYSTFLRTDRCSPQSSHTVCTQVMSSRSRLQCSTMMEKMLQALCAESLAGSYFTHFCEQSGNQLWVNALYFWTDLQYYHELFYQDGLDPYRVQREAQFLYSTYLFSSARRSFGVDEKLRREVYDRLMPPFEELFDRVEERALNILVEAWTLMIDRDKESFQQVAVQEEVRSIDSWEYRELRSLYEESQLRLERGEQCSSMLSPSSITPSTHTSDSWSRVSPNYRGYRLGSLLRHRHEIGHFMSFLQNQNASIHLMCWLDLEQYRRTPRHHKAIRQERSACIAARYLNRKYFFGSDSPATTEQQNDILHLAGGLERLKLECLSNPVVMEIQDVVRNHIEKTWLPLFLSTTEFIERQKHRPESQEVAGRLSQHVHRQRRARKEAWKAEGLWMSSTKEILLFRQILLNPVTCQQFQDFVYSKGGFLENDVLFWLEVQRYKDLCHSHSDDATIQQKVYTIISCFINSSMPPALQIDIPPQQAQHILEKRHELGPYIFREAQMSVFDELLKFWPEFQELISSIQEEQLIPLLQEKRVKHRARVRRQRRREEEEEEKNKGRRRAQEDMERQETSVTEEDEDDEDDEEGDDDDDQNEVNEPEERSEKKQSRTRSRVLLTPTQTLSWSYSKYMAGLKREEVLLRRRSQLETTFSTASDSSSNRSIKSASSEQSYRQPSQRSSRTNSKQCNRYNREWTYCRNTLSAAVLS</sequence>
<reference evidence="3" key="2">
    <citation type="submission" date="2025-08" db="UniProtKB">
        <authorList>
            <consortium name="Ensembl"/>
        </authorList>
    </citation>
    <scope>IDENTIFICATION</scope>
</reference>
<reference evidence="4" key="1">
    <citation type="submission" date="2012-01" db="EMBL/GenBank/DDBJ databases">
        <title>The Genome Sequence of Oreochromis niloticus (Nile Tilapia).</title>
        <authorList>
            <consortium name="Broad Institute Genome Assembly Team"/>
            <consortium name="Broad Institute Sequencing Platform"/>
            <person name="Di Palma F."/>
            <person name="Johnson J."/>
            <person name="Lander E.S."/>
            <person name="Lindblad-Toh K."/>
        </authorList>
    </citation>
    <scope>NUCLEOTIDE SEQUENCE [LARGE SCALE GENOMIC DNA]</scope>
</reference>
<name>A0A669BA30_ORENI</name>
<dbReference type="InterPro" id="IPR016137">
    <property type="entry name" value="RGS"/>
</dbReference>
<dbReference type="Ensembl" id="ENSONIT00000055907.1">
    <property type="protein sequence ID" value="ENSONIP00000032317.1"/>
    <property type="gene ID" value="ENSONIG00000006864.2"/>
</dbReference>
<dbReference type="InterPro" id="IPR036305">
    <property type="entry name" value="RGS_sf"/>
</dbReference>
<feature type="region of interest" description="Disordered" evidence="1">
    <location>
        <begin position="1032"/>
        <end position="1106"/>
    </location>
</feature>
<organism evidence="3 4">
    <name type="scientific">Oreochromis niloticus</name>
    <name type="common">Nile tilapia</name>
    <name type="synonym">Tilapia nilotica</name>
    <dbReference type="NCBI Taxonomy" id="8128"/>
    <lineage>
        <taxon>Eukaryota</taxon>
        <taxon>Metazoa</taxon>
        <taxon>Chordata</taxon>
        <taxon>Craniata</taxon>
        <taxon>Vertebrata</taxon>
        <taxon>Euteleostomi</taxon>
        <taxon>Actinopterygii</taxon>
        <taxon>Neopterygii</taxon>
        <taxon>Teleostei</taxon>
        <taxon>Neoteleostei</taxon>
        <taxon>Acanthomorphata</taxon>
        <taxon>Ovalentaria</taxon>
        <taxon>Cichlomorphae</taxon>
        <taxon>Cichliformes</taxon>
        <taxon>Cichlidae</taxon>
        <taxon>African cichlids</taxon>
        <taxon>Pseudocrenilabrinae</taxon>
        <taxon>Oreochromini</taxon>
        <taxon>Oreochromis</taxon>
    </lineage>
</organism>
<feature type="domain" description="RGS" evidence="2">
    <location>
        <begin position="895"/>
        <end position="1001"/>
    </location>
</feature>
<gene>
    <name evidence="3" type="primary">RGS22</name>
</gene>
<dbReference type="InterPro" id="IPR044926">
    <property type="entry name" value="RGS_subdomain_2"/>
</dbReference>
<dbReference type="Pfam" id="PF00615">
    <property type="entry name" value="RGS"/>
    <property type="match status" value="2"/>
</dbReference>
<dbReference type="OMA" id="LMRSWYL"/>
<dbReference type="PANTHER" id="PTHR46583:SF1">
    <property type="entry name" value="REGULATOR OF G-PROTEIN SIGNALING 22"/>
    <property type="match status" value="1"/>
</dbReference>
<feature type="domain" description="RGS" evidence="2">
    <location>
        <begin position="536"/>
        <end position="642"/>
    </location>
</feature>
<evidence type="ECO:0000256" key="1">
    <source>
        <dbReference type="SAM" id="MobiDB-lite"/>
    </source>
</evidence>
<dbReference type="Gene3D" id="1.10.167.10">
    <property type="entry name" value="Regulator of G-protein Signalling 4, domain 2"/>
    <property type="match status" value="4"/>
</dbReference>
<feature type="region of interest" description="Disordered" evidence="1">
    <location>
        <begin position="1140"/>
        <end position="1176"/>
    </location>
</feature>
<dbReference type="AlphaFoldDB" id="A0A669BA30"/>
<dbReference type="GO" id="GO:0009966">
    <property type="term" value="P:regulation of signal transduction"/>
    <property type="evidence" value="ECO:0007669"/>
    <property type="project" value="InterPro"/>
</dbReference>
<feature type="compositionally biased region" description="Low complexity" evidence="1">
    <location>
        <begin position="1146"/>
        <end position="1172"/>
    </location>
</feature>
<dbReference type="GeneTree" id="ENSGT00500000044936"/>
<protein>
    <submittedName>
        <fullName evidence="3">Regulator of G protein signaling 22</fullName>
    </submittedName>
</protein>
<dbReference type="GO" id="GO:0005737">
    <property type="term" value="C:cytoplasm"/>
    <property type="evidence" value="ECO:0007669"/>
    <property type="project" value="TreeGrafter"/>
</dbReference>
<dbReference type="SMART" id="SM00315">
    <property type="entry name" value="RGS"/>
    <property type="match status" value="1"/>
</dbReference>
<dbReference type="InterPro" id="IPR042651">
    <property type="entry name" value="Rgs22"/>
</dbReference>
<dbReference type="InterPro" id="IPR048074">
    <property type="entry name" value="RGS22_RGS_fourth"/>
</dbReference>
<feature type="domain" description="RGS" evidence="2">
    <location>
        <begin position="373"/>
        <end position="416"/>
    </location>
</feature>
<dbReference type="GO" id="GO:0005634">
    <property type="term" value="C:nucleus"/>
    <property type="evidence" value="ECO:0007669"/>
    <property type="project" value="TreeGrafter"/>
</dbReference>
<evidence type="ECO:0000313" key="4">
    <source>
        <dbReference type="Proteomes" id="UP000005207"/>
    </source>
</evidence>
<dbReference type="CDD" id="cd08725">
    <property type="entry name" value="RGS_RGS22_4"/>
    <property type="match status" value="1"/>
</dbReference>
<dbReference type="SUPFAM" id="SSF48097">
    <property type="entry name" value="Regulator of G-protein signaling, RGS"/>
    <property type="match status" value="4"/>
</dbReference>
<evidence type="ECO:0000313" key="3">
    <source>
        <dbReference type="Ensembl" id="ENSONIP00000032317.1"/>
    </source>
</evidence>
<dbReference type="PROSITE" id="PS50132">
    <property type="entry name" value="RGS"/>
    <property type="match status" value="3"/>
</dbReference>
<evidence type="ECO:0000259" key="2">
    <source>
        <dbReference type="PROSITE" id="PS50132"/>
    </source>
</evidence>
<proteinExistence type="predicted"/>
<dbReference type="Proteomes" id="UP000005207">
    <property type="component" value="Linkage group LG11"/>
</dbReference>
<feature type="compositionally biased region" description="Basic and acidic residues" evidence="1">
    <location>
        <begin position="1054"/>
        <end position="1063"/>
    </location>
</feature>
<keyword evidence="4" id="KW-1185">Reference proteome</keyword>
<dbReference type="PANTHER" id="PTHR46583">
    <property type="entry name" value="REGULATOR OF G-PROTEIN SIGNALING 22"/>
    <property type="match status" value="1"/>
</dbReference>
<dbReference type="InParanoid" id="A0A669BA30"/>
<dbReference type="GO" id="GO:0001965">
    <property type="term" value="F:G-protein alpha-subunit binding"/>
    <property type="evidence" value="ECO:0007669"/>
    <property type="project" value="InterPro"/>
</dbReference>
<feature type="compositionally biased region" description="Acidic residues" evidence="1">
    <location>
        <begin position="1066"/>
        <end position="1090"/>
    </location>
</feature>
<accession>A0A669BA30</accession>